<feature type="transmembrane region" description="Helical" evidence="1">
    <location>
        <begin position="212"/>
        <end position="233"/>
    </location>
</feature>
<feature type="transmembrane region" description="Helical" evidence="1">
    <location>
        <begin position="387"/>
        <end position="411"/>
    </location>
</feature>
<dbReference type="Pfam" id="PF13687">
    <property type="entry name" value="DUF4153"/>
    <property type="match status" value="1"/>
</dbReference>
<proteinExistence type="predicted"/>
<organism evidence="2 3">
    <name type="scientific">Paenibacillus soyae</name>
    <dbReference type="NCBI Taxonomy" id="2969249"/>
    <lineage>
        <taxon>Bacteria</taxon>
        <taxon>Bacillati</taxon>
        <taxon>Bacillota</taxon>
        <taxon>Bacilli</taxon>
        <taxon>Bacillales</taxon>
        <taxon>Paenibacillaceae</taxon>
        <taxon>Paenibacillus</taxon>
    </lineage>
</organism>
<keyword evidence="3" id="KW-1185">Reference proteome</keyword>
<dbReference type="EMBL" id="JANIPJ010000003">
    <property type="protein sequence ID" value="MCR2803580.1"/>
    <property type="molecule type" value="Genomic_DNA"/>
</dbReference>
<feature type="transmembrane region" description="Helical" evidence="1">
    <location>
        <begin position="275"/>
        <end position="300"/>
    </location>
</feature>
<comment type="caution">
    <text evidence="2">The sequence shown here is derived from an EMBL/GenBank/DDBJ whole genome shotgun (WGS) entry which is preliminary data.</text>
</comment>
<evidence type="ECO:0000256" key="1">
    <source>
        <dbReference type="SAM" id="Phobius"/>
    </source>
</evidence>
<keyword evidence="1" id="KW-1133">Transmembrane helix</keyword>
<name>A0A9X2MNL1_9BACL</name>
<feature type="transmembrane region" description="Helical" evidence="1">
    <location>
        <begin position="321"/>
        <end position="342"/>
    </location>
</feature>
<reference evidence="2" key="1">
    <citation type="submission" date="2022-08" db="EMBL/GenBank/DDBJ databases">
        <title>The genomic sequence of strain Paenibacillus sp. SCIV0701.</title>
        <authorList>
            <person name="Zhao H."/>
        </authorList>
    </citation>
    <scope>NUCLEOTIDE SEQUENCE</scope>
    <source>
        <strain evidence="2">SCIV0701</strain>
    </source>
</reference>
<keyword evidence="1" id="KW-0472">Membrane</keyword>
<dbReference type="AlphaFoldDB" id="A0A9X2MNL1"/>
<evidence type="ECO:0000313" key="3">
    <source>
        <dbReference type="Proteomes" id="UP001141950"/>
    </source>
</evidence>
<protein>
    <submittedName>
        <fullName evidence="2">DUF4173 domain-containing protein</fullName>
    </submittedName>
</protein>
<feature type="transmembrane region" description="Helical" evidence="1">
    <location>
        <begin position="171"/>
        <end position="192"/>
    </location>
</feature>
<evidence type="ECO:0000313" key="2">
    <source>
        <dbReference type="EMBL" id="MCR2803580.1"/>
    </source>
</evidence>
<sequence>MRDPAPWQKRYDTMWVLAVILGFISQYLFVGRAAGVSVPIFTLLFYVYFFYATKGRRGGFDRWQGQSKTGWLLFGPIGLLSLTYAIFANELFRLLNFWVLVALIVGQTMLLTRGGSQPWFRPRFGAELLKQWLVTPFAHLGVPFGFMAGWLRMGEESSRTRTNLGKISLGLLLAAPLLLVVILLLASADGIFMSWLNRLPALLDGGTAEESFLRFLFAVCAAFYLFSFVWGLMFKQERPLPAEEPKRGEAWEWEAIALTPNKADAAKPRDTLDPIVASTVLVCVNAVYVLFAIIQFTYLFGAADGLLPAGTAYAEYARRGFAELVFVALINICILLVGLHYVERGESWLDRLRKIMLTVLMGCTLVMLISAYSRMSLYEEAYGYTQLRLLVSGFMIFLGVLMAIAIVRIWYRWFSLAKIYIALGIAAYVIMNYSNLDARIAEKNIERYETTDKIDLDYLDTLSADAAPALAKLAREHPELEGVDDMLDDFRKLAKDRKHWQSWSLALRKLEE</sequence>
<feature type="transmembrane region" description="Helical" evidence="1">
    <location>
        <begin position="71"/>
        <end position="88"/>
    </location>
</feature>
<dbReference type="Proteomes" id="UP001141950">
    <property type="component" value="Unassembled WGS sequence"/>
</dbReference>
<gene>
    <name evidence="2" type="ORF">NQZ67_06745</name>
</gene>
<feature type="transmembrane region" description="Helical" evidence="1">
    <location>
        <begin position="94"/>
        <end position="111"/>
    </location>
</feature>
<feature type="transmembrane region" description="Helical" evidence="1">
    <location>
        <begin position="132"/>
        <end position="151"/>
    </location>
</feature>
<accession>A0A9X2MNL1</accession>
<dbReference type="InterPro" id="IPR025291">
    <property type="entry name" value="DUF4153"/>
</dbReference>
<keyword evidence="1" id="KW-0812">Transmembrane</keyword>
<feature type="transmembrane region" description="Helical" evidence="1">
    <location>
        <begin position="354"/>
        <end position="375"/>
    </location>
</feature>
<feature type="transmembrane region" description="Helical" evidence="1">
    <location>
        <begin position="35"/>
        <end position="51"/>
    </location>
</feature>
<dbReference type="RefSeq" id="WP_257443983.1">
    <property type="nucleotide sequence ID" value="NZ_JANIPJ010000003.1"/>
</dbReference>